<name>A0ABR0BJI4_PURLI</name>
<protein>
    <submittedName>
        <fullName evidence="2">Uncharacterized protein</fullName>
    </submittedName>
</protein>
<dbReference type="Proteomes" id="UP001287286">
    <property type="component" value="Unassembled WGS sequence"/>
</dbReference>
<evidence type="ECO:0000313" key="3">
    <source>
        <dbReference type="Proteomes" id="UP001287286"/>
    </source>
</evidence>
<organism evidence="2 3">
    <name type="scientific">Purpureocillium lilacinum</name>
    <name type="common">Paecilomyces lilacinus</name>
    <dbReference type="NCBI Taxonomy" id="33203"/>
    <lineage>
        <taxon>Eukaryota</taxon>
        <taxon>Fungi</taxon>
        <taxon>Dikarya</taxon>
        <taxon>Ascomycota</taxon>
        <taxon>Pezizomycotina</taxon>
        <taxon>Sordariomycetes</taxon>
        <taxon>Hypocreomycetidae</taxon>
        <taxon>Hypocreales</taxon>
        <taxon>Ophiocordycipitaceae</taxon>
        <taxon>Purpureocillium</taxon>
    </lineage>
</organism>
<feature type="compositionally biased region" description="Polar residues" evidence="1">
    <location>
        <begin position="106"/>
        <end position="115"/>
    </location>
</feature>
<feature type="compositionally biased region" description="Basic and acidic residues" evidence="1">
    <location>
        <begin position="90"/>
        <end position="105"/>
    </location>
</feature>
<keyword evidence="3" id="KW-1185">Reference proteome</keyword>
<evidence type="ECO:0000256" key="1">
    <source>
        <dbReference type="SAM" id="MobiDB-lite"/>
    </source>
</evidence>
<dbReference type="EMBL" id="JAWRVI010000071">
    <property type="protein sequence ID" value="KAK4081835.1"/>
    <property type="molecule type" value="Genomic_DNA"/>
</dbReference>
<reference evidence="2 3" key="1">
    <citation type="journal article" date="2024" name="Microbiol. Resour. Announc.">
        <title>Genome annotations for the ascomycete fungi Trichoderma harzianum, Trichoderma aggressivum, and Purpureocillium lilacinum.</title>
        <authorList>
            <person name="Beijen E.P.W."/>
            <person name="Ohm R.A."/>
        </authorList>
    </citation>
    <scope>NUCLEOTIDE SEQUENCE [LARGE SCALE GENOMIC DNA]</scope>
    <source>
        <strain evidence="2 3">CBS 150709</strain>
    </source>
</reference>
<gene>
    <name evidence="2" type="ORF">Purlil1_11522</name>
</gene>
<proteinExistence type="predicted"/>
<comment type="caution">
    <text evidence="2">The sequence shown here is derived from an EMBL/GenBank/DDBJ whole genome shotgun (WGS) entry which is preliminary data.</text>
</comment>
<evidence type="ECO:0000313" key="2">
    <source>
        <dbReference type="EMBL" id="KAK4081835.1"/>
    </source>
</evidence>
<sequence>MPCDGARAVSTNLSLFRSIYHHRSGYVNHRGLPQSPGLPPHLGRHVPLWRIESANMRIGELCPCALATASLLGERLKLIPQSANFKLRHWRPERQVGKTGGHDGQNRSTLSSSEASMAVRRCEQGGTNGASPYRGVRTAVVPCHIVRKGEPDDGVAAALTNAVRRTVVVRWRAAIPMCEAVEGVVLGGVSGDERGSQRGQARVGGIVYAVGTRRRPQQHNNINNLPLHSFKGHVNGTPDRHALLSCIAPSPSPGSFCGRTGLAALSLFVLVVAKMDSDIMDDSVFSLDEESDGFVPEMSWRWLAHRCLRRHPVRQLRAASDSGR</sequence>
<feature type="region of interest" description="Disordered" evidence="1">
    <location>
        <begin position="90"/>
        <end position="118"/>
    </location>
</feature>
<accession>A0ABR0BJI4</accession>